<sequence>MKFIKLARKKKTWSRHSWGLGYSAAGRYCRLLLSTALVTHKASIAPIIPSSPQSQYHYPKPGSGNTFLPAGRASPKKVSLHCSPPQKHGKLEM</sequence>
<feature type="region of interest" description="Disordered" evidence="1">
    <location>
        <begin position="55"/>
        <end position="93"/>
    </location>
</feature>
<dbReference type="EMBL" id="CP059732">
    <property type="protein sequence ID" value="QMW00972.1"/>
    <property type="molecule type" value="Genomic_DNA"/>
</dbReference>
<evidence type="ECO:0000313" key="2">
    <source>
        <dbReference type="EMBL" id="QMW00972.1"/>
    </source>
</evidence>
<keyword evidence="3" id="KW-1185">Reference proteome</keyword>
<dbReference type="AlphaFoldDB" id="A0A7G5GQ30"/>
<dbReference type="KEGG" id="sfol:H3H32_23745"/>
<organism evidence="2 3">
    <name type="scientific">Spirosoma foliorum</name>
    <dbReference type="NCBI Taxonomy" id="2710596"/>
    <lineage>
        <taxon>Bacteria</taxon>
        <taxon>Pseudomonadati</taxon>
        <taxon>Bacteroidota</taxon>
        <taxon>Cytophagia</taxon>
        <taxon>Cytophagales</taxon>
        <taxon>Cytophagaceae</taxon>
        <taxon>Spirosoma</taxon>
    </lineage>
</organism>
<evidence type="ECO:0000256" key="1">
    <source>
        <dbReference type="SAM" id="MobiDB-lite"/>
    </source>
</evidence>
<evidence type="ECO:0000313" key="3">
    <source>
        <dbReference type="Proteomes" id="UP000515369"/>
    </source>
</evidence>
<gene>
    <name evidence="2" type="ORF">H3H32_23745</name>
</gene>
<dbReference type="Proteomes" id="UP000515369">
    <property type="component" value="Chromosome"/>
</dbReference>
<name>A0A7G5GQ30_9BACT</name>
<dbReference type="RefSeq" id="WP_182458085.1">
    <property type="nucleotide sequence ID" value="NZ_CP059732.1"/>
</dbReference>
<proteinExistence type="predicted"/>
<protein>
    <submittedName>
        <fullName evidence="2">Uncharacterized protein</fullName>
    </submittedName>
</protein>
<reference evidence="2 3" key="1">
    <citation type="submission" date="2020-07" db="EMBL/GenBank/DDBJ databases">
        <title>Spirosoma foliorum sp. nov., isolated from the leaves on the Nejang mountain Korea, Republic of.</title>
        <authorList>
            <person name="Ho H."/>
            <person name="Lee Y.-J."/>
            <person name="Nurcahyanto D.-A."/>
            <person name="Kim S.-G."/>
        </authorList>
    </citation>
    <scope>NUCLEOTIDE SEQUENCE [LARGE SCALE GENOMIC DNA]</scope>
    <source>
        <strain evidence="2 3">PL0136</strain>
    </source>
</reference>
<accession>A0A7G5GQ30</accession>